<protein>
    <submittedName>
        <fullName evidence="1">Uncharacterized protein</fullName>
    </submittedName>
</protein>
<accession>A0A4C1T152</accession>
<name>A0A4C1T152_EUMVA</name>
<evidence type="ECO:0000313" key="1">
    <source>
        <dbReference type="EMBL" id="GBP08212.1"/>
    </source>
</evidence>
<dbReference type="AlphaFoldDB" id="A0A4C1T152"/>
<reference evidence="1 2" key="1">
    <citation type="journal article" date="2019" name="Commun. Biol.">
        <title>The bagworm genome reveals a unique fibroin gene that provides high tensile strength.</title>
        <authorList>
            <person name="Kono N."/>
            <person name="Nakamura H."/>
            <person name="Ohtoshi R."/>
            <person name="Tomita M."/>
            <person name="Numata K."/>
            <person name="Arakawa K."/>
        </authorList>
    </citation>
    <scope>NUCLEOTIDE SEQUENCE [LARGE SCALE GENOMIC DNA]</scope>
</reference>
<organism evidence="1 2">
    <name type="scientific">Eumeta variegata</name>
    <name type="common">Bagworm moth</name>
    <name type="synonym">Eumeta japonica</name>
    <dbReference type="NCBI Taxonomy" id="151549"/>
    <lineage>
        <taxon>Eukaryota</taxon>
        <taxon>Metazoa</taxon>
        <taxon>Ecdysozoa</taxon>
        <taxon>Arthropoda</taxon>
        <taxon>Hexapoda</taxon>
        <taxon>Insecta</taxon>
        <taxon>Pterygota</taxon>
        <taxon>Neoptera</taxon>
        <taxon>Endopterygota</taxon>
        <taxon>Lepidoptera</taxon>
        <taxon>Glossata</taxon>
        <taxon>Ditrysia</taxon>
        <taxon>Tineoidea</taxon>
        <taxon>Psychidae</taxon>
        <taxon>Oiketicinae</taxon>
        <taxon>Eumeta</taxon>
    </lineage>
</organism>
<dbReference type="Proteomes" id="UP000299102">
    <property type="component" value="Unassembled WGS sequence"/>
</dbReference>
<dbReference type="EMBL" id="BGZK01008388">
    <property type="protein sequence ID" value="GBP08212.1"/>
    <property type="molecule type" value="Genomic_DNA"/>
</dbReference>
<feature type="non-terminal residue" evidence="1">
    <location>
        <position position="107"/>
    </location>
</feature>
<sequence length="107" mass="11946">MEDLTEENLKSTLITFLKSQLEGRARKTLPENVTTVEDIKMALKTKLKPDSSKIIVGKLSALSIKNNDYADFAKQAEDLADALKRSLIMEGITKNKAHEMTIQHTVS</sequence>
<dbReference type="OrthoDB" id="8040896at2759"/>
<keyword evidence="2" id="KW-1185">Reference proteome</keyword>
<evidence type="ECO:0000313" key="2">
    <source>
        <dbReference type="Proteomes" id="UP000299102"/>
    </source>
</evidence>
<comment type="caution">
    <text evidence="1">The sequence shown here is derived from an EMBL/GenBank/DDBJ whole genome shotgun (WGS) entry which is preliminary data.</text>
</comment>
<gene>
    <name evidence="1" type="ORF">EVAR_73584_1</name>
</gene>
<proteinExistence type="predicted"/>